<name>A0A3B0R3N4_9ZZZZ</name>
<protein>
    <submittedName>
        <fullName evidence="1">Uncharacterized protein</fullName>
    </submittedName>
</protein>
<organism evidence="1">
    <name type="scientific">hydrothermal vent metagenome</name>
    <dbReference type="NCBI Taxonomy" id="652676"/>
    <lineage>
        <taxon>unclassified sequences</taxon>
        <taxon>metagenomes</taxon>
        <taxon>ecological metagenomes</taxon>
    </lineage>
</organism>
<reference evidence="1" key="1">
    <citation type="submission" date="2018-06" db="EMBL/GenBank/DDBJ databases">
        <authorList>
            <person name="Zhirakovskaya E."/>
        </authorList>
    </citation>
    <scope>NUCLEOTIDE SEQUENCE</scope>
</reference>
<gene>
    <name evidence="1" type="ORF">MNBD_BACTEROID02-829</name>
</gene>
<accession>A0A3B0R3N4</accession>
<proteinExistence type="predicted"/>
<sequence length="67" mass="8387">MFGGFRSRRSNKRYSKFRNRFNEKYKAKYGDASKRDFAKWKFYDEYWETEGENAYNGYVERRKNEDN</sequence>
<dbReference type="EMBL" id="UOEB01000097">
    <property type="protein sequence ID" value="VAV83696.1"/>
    <property type="molecule type" value="Genomic_DNA"/>
</dbReference>
<dbReference type="AlphaFoldDB" id="A0A3B0R3N4"/>
<evidence type="ECO:0000313" key="1">
    <source>
        <dbReference type="EMBL" id="VAV83696.1"/>
    </source>
</evidence>